<dbReference type="Proteomes" id="UP000261620">
    <property type="component" value="Unplaced"/>
</dbReference>
<name>A0A3Q3VYI2_MOLML</name>
<evidence type="ECO:0000313" key="2">
    <source>
        <dbReference type="Proteomes" id="UP000261620"/>
    </source>
</evidence>
<organism evidence="1 2">
    <name type="scientific">Mola mola</name>
    <name type="common">Ocean sunfish</name>
    <name type="synonym">Tetraodon mola</name>
    <dbReference type="NCBI Taxonomy" id="94237"/>
    <lineage>
        <taxon>Eukaryota</taxon>
        <taxon>Metazoa</taxon>
        <taxon>Chordata</taxon>
        <taxon>Craniata</taxon>
        <taxon>Vertebrata</taxon>
        <taxon>Euteleostomi</taxon>
        <taxon>Actinopterygii</taxon>
        <taxon>Neopterygii</taxon>
        <taxon>Teleostei</taxon>
        <taxon>Neoteleostei</taxon>
        <taxon>Acanthomorphata</taxon>
        <taxon>Eupercaria</taxon>
        <taxon>Tetraodontiformes</taxon>
        <taxon>Molidae</taxon>
        <taxon>Mola</taxon>
    </lineage>
</organism>
<protein>
    <submittedName>
        <fullName evidence="1">Uncharacterized protein</fullName>
    </submittedName>
</protein>
<reference evidence="1" key="1">
    <citation type="submission" date="2025-08" db="UniProtKB">
        <authorList>
            <consortium name="Ensembl"/>
        </authorList>
    </citation>
    <scope>IDENTIFICATION</scope>
</reference>
<evidence type="ECO:0000313" key="1">
    <source>
        <dbReference type="Ensembl" id="ENSMMOP00000006688.1"/>
    </source>
</evidence>
<accession>A0A3Q3VYI2</accession>
<keyword evidence="2" id="KW-1185">Reference proteome</keyword>
<proteinExistence type="predicted"/>
<reference evidence="1" key="2">
    <citation type="submission" date="2025-09" db="UniProtKB">
        <authorList>
            <consortium name="Ensembl"/>
        </authorList>
    </citation>
    <scope>IDENTIFICATION</scope>
</reference>
<dbReference type="Ensembl" id="ENSMMOT00000006812.1">
    <property type="protein sequence ID" value="ENSMMOP00000006688.1"/>
    <property type="gene ID" value="ENSMMOG00000005229.1"/>
</dbReference>
<sequence length="87" mass="9754">MTEKRTIFCGDAQGSWERSVVRCGRVHICVCVHAHISEVMGFCPVTVAAEHFPIIPCSQPCCSLHRSLLWRKCLLASVAMRIARRAE</sequence>
<dbReference type="AlphaFoldDB" id="A0A3Q3VYI2"/>